<sequence>MEQLIYKTNAEIIKANNKLSKLDENLLFYQKHTETVIADANSSIGEAVEHADTTSQALETKLQQAVICGEGGTVGLRSYYSEVEPETSIQQHQQVGERMEIQNWLTSRKWLDLWLTVSKQSIDAACPKDYVIGGRHKECSSVLTLRGIATALLKLAGVTSFKQMFINSIWILAYIFSEKLIDWWEGDLSGHLIRNSSNQQ</sequence>
<name>A0A915E2U9_9BILA</name>
<proteinExistence type="predicted"/>
<accession>A0A915E2U9</accession>
<dbReference type="Proteomes" id="UP000887574">
    <property type="component" value="Unplaced"/>
</dbReference>
<evidence type="ECO:0000313" key="2">
    <source>
        <dbReference type="WBParaSite" id="jg26368.2"/>
    </source>
</evidence>
<evidence type="ECO:0000313" key="1">
    <source>
        <dbReference type="Proteomes" id="UP000887574"/>
    </source>
</evidence>
<dbReference type="AlphaFoldDB" id="A0A915E2U9"/>
<dbReference type="WBParaSite" id="jg26368.2">
    <property type="protein sequence ID" value="jg26368.2"/>
    <property type="gene ID" value="jg26368"/>
</dbReference>
<organism evidence="1 2">
    <name type="scientific">Ditylenchus dipsaci</name>
    <dbReference type="NCBI Taxonomy" id="166011"/>
    <lineage>
        <taxon>Eukaryota</taxon>
        <taxon>Metazoa</taxon>
        <taxon>Ecdysozoa</taxon>
        <taxon>Nematoda</taxon>
        <taxon>Chromadorea</taxon>
        <taxon>Rhabditida</taxon>
        <taxon>Tylenchina</taxon>
        <taxon>Tylenchomorpha</taxon>
        <taxon>Sphaerularioidea</taxon>
        <taxon>Anguinidae</taxon>
        <taxon>Anguininae</taxon>
        <taxon>Ditylenchus</taxon>
    </lineage>
</organism>
<keyword evidence="1" id="KW-1185">Reference proteome</keyword>
<protein>
    <submittedName>
        <fullName evidence="2">Uncharacterized protein</fullName>
    </submittedName>
</protein>
<reference evidence="2" key="1">
    <citation type="submission" date="2022-11" db="UniProtKB">
        <authorList>
            <consortium name="WormBaseParasite"/>
        </authorList>
    </citation>
    <scope>IDENTIFICATION</scope>
</reference>